<gene>
    <name evidence="2" type="ORF">AOQ84DRAFT_382833</name>
</gene>
<proteinExistence type="predicted"/>
<evidence type="ECO:0000313" key="3">
    <source>
        <dbReference type="Proteomes" id="UP000250140"/>
    </source>
</evidence>
<dbReference type="Proteomes" id="UP000250140">
    <property type="component" value="Unassembled WGS sequence"/>
</dbReference>
<keyword evidence="3" id="KW-1185">Reference proteome</keyword>
<evidence type="ECO:0000313" key="2">
    <source>
        <dbReference type="EMBL" id="OCL02284.1"/>
    </source>
</evidence>
<dbReference type="EMBL" id="KV750977">
    <property type="protein sequence ID" value="OCL02284.1"/>
    <property type="molecule type" value="Genomic_DNA"/>
</dbReference>
<feature type="compositionally biased region" description="Basic residues" evidence="1">
    <location>
        <begin position="151"/>
        <end position="168"/>
    </location>
</feature>
<dbReference type="AlphaFoldDB" id="A0A8E2JML2"/>
<protein>
    <submittedName>
        <fullName evidence="2">Uncharacterized protein</fullName>
    </submittedName>
</protein>
<sequence length="168" mass="18012">MASRIEGQSCSEVTPKLVGSAADSAADNAADQLSSFPRQADGCGRINVRPCTRVMHSGKGGRSTGWLGNRTDRRKPPTYCAKSGSIVCSSMKAQESGGNAVWLSGVVVSTPLSRNLKGTLCLAHEWFCSDAIVNTRPKTPSPNTHTPKTAISRRRAPRNARPRSWRCS</sequence>
<accession>A0A8E2JML2</accession>
<evidence type="ECO:0000256" key="1">
    <source>
        <dbReference type="SAM" id="MobiDB-lite"/>
    </source>
</evidence>
<organism evidence="2 3">
    <name type="scientific">Glonium stellatum</name>
    <dbReference type="NCBI Taxonomy" id="574774"/>
    <lineage>
        <taxon>Eukaryota</taxon>
        <taxon>Fungi</taxon>
        <taxon>Dikarya</taxon>
        <taxon>Ascomycota</taxon>
        <taxon>Pezizomycotina</taxon>
        <taxon>Dothideomycetes</taxon>
        <taxon>Pleosporomycetidae</taxon>
        <taxon>Gloniales</taxon>
        <taxon>Gloniaceae</taxon>
        <taxon>Glonium</taxon>
    </lineage>
</organism>
<feature type="region of interest" description="Disordered" evidence="1">
    <location>
        <begin position="134"/>
        <end position="168"/>
    </location>
</feature>
<reference evidence="2 3" key="1">
    <citation type="journal article" date="2016" name="Nat. Commun.">
        <title>Ectomycorrhizal ecology is imprinted in the genome of the dominant symbiotic fungus Cenococcum geophilum.</title>
        <authorList>
            <consortium name="DOE Joint Genome Institute"/>
            <person name="Peter M."/>
            <person name="Kohler A."/>
            <person name="Ohm R.A."/>
            <person name="Kuo A."/>
            <person name="Krutzmann J."/>
            <person name="Morin E."/>
            <person name="Arend M."/>
            <person name="Barry K.W."/>
            <person name="Binder M."/>
            <person name="Choi C."/>
            <person name="Clum A."/>
            <person name="Copeland A."/>
            <person name="Grisel N."/>
            <person name="Haridas S."/>
            <person name="Kipfer T."/>
            <person name="LaButti K."/>
            <person name="Lindquist E."/>
            <person name="Lipzen A."/>
            <person name="Maire R."/>
            <person name="Meier B."/>
            <person name="Mihaltcheva S."/>
            <person name="Molinier V."/>
            <person name="Murat C."/>
            <person name="Poggeler S."/>
            <person name="Quandt C.A."/>
            <person name="Sperisen C."/>
            <person name="Tritt A."/>
            <person name="Tisserant E."/>
            <person name="Crous P.W."/>
            <person name="Henrissat B."/>
            <person name="Nehls U."/>
            <person name="Egli S."/>
            <person name="Spatafora J.W."/>
            <person name="Grigoriev I.V."/>
            <person name="Martin F.M."/>
        </authorList>
    </citation>
    <scope>NUCLEOTIDE SEQUENCE [LARGE SCALE GENOMIC DNA]</scope>
    <source>
        <strain evidence="2 3">CBS 207.34</strain>
    </source>
</reference>
<feature type="compositionally biased region" description="Polar residues" evidence="1">
    <location>
        <begin position="136"/>
        <end position="149"/>
    </location>
</feature>
<name>A0A8E2JML2_9PEZI</name>